<keyword evidence="2" id="KW-0326">Glycosidase</keyword>
<evidence type="ECO:0000259" key="3">
    <source>
        <dbReference type="SMART" id="SM00872"/>
    </source>
</evidence>
<dbReference type="SUPFAM" id="SSF88713">
    <property type="entry name" value="Glycoside hydrolase/deacetylase"/>
    <property type="match status" value="1"/>
</dbReference>
<dbReference type="SMART" id="SM00872">
    <property type="entry name" value="Alpha-mann_mid"/>
    <property type="match status" value="1"/>
</dbReference>
<gene>
    <name evidence="4" type="ORF">ZEAMMB73_Zm00001d032090</name>
</gene>
<dbReference type="InterPro" id="IPR011330">
    <property type="entry name" value="Glyco_hydro/deAcase_b/a-brl"/>
</dbReference>
<dbReference type="Gene3D" id="3.20.110.10">
    <property type="entry name" value="Glycoside hydrolase 38, N terminal domain"/>
    <property type="match status" value="1"/>
</dbReference>
<feature type="domain" description="Glycoside hydrolase family 38 central" evidence="3">
    <location>
        <begin position="70"/>
        <end position="130"/>
    </location>
</feature>
<dbReference type="InterPro" id="IPR015341">
    <property type="entry name" value="Glyco_hydro_38_cen"/>
</dbReference>
<dbReference type="AlphaFoldDB" id="A0A1D6KNH0"/>
<dbReference type="PANTHER" id="PTHR11607:SF58">
    <property type="entry name" value="ALPHA-MANNOSIDASE"/>
    <property type="match status" value="1"/>
</dbReference>
<dbReference type="InterPro" id="IPR037094">
    <property type="entry name" value="Glyco_hydro_38_cen_sf"/>
</dbReference>
<sequence>MWTMGDDFSYQYAESWFRNMDKLIYHVNKDGQVHALYSTPSIYTDAKHLSNVSWPVKYDEYFPYADSKNSYWTGYYTSRPTFKRYVRVLSGYYLAARQIEFLVGRRSSLGLFTTSLEDPMAIAQHHDAVSE</sequence>
<dbReference type="PANTHER" id="PTHR11607">
    <property type="entry name" value="ALPHA-MANNOSIDASE"/>
    <property type="match status" value="1"/>
</dbReference>
<keyword evidence="1" id="KW-0378">Hydrolase</keyword>
<dbReference type="GO" id="GO:0004559">
    <property type="term" value="F:alpha-mannosidase activity"/>
    <property type="evidence" value="ECO:0007669"/>
    <property type="project" value="InterPro"/>
</dbReference>
<dbReference type="InterPro" id="IPR050843">
    <property type="entry name" value="Glycosyl_Hydrlase_38"/>
</dbReference>
<dbReference type="GO" id="GO:0006013">
    <property type="term" value="P:mannose metabolic process"/>
    <property type="evidence" value="ECO:0007669"/>
    <property type="project" value="InterPro"/>
</dbReference>
<dbReference type="InterPro" id="IPR028995">
    <property type="entry name" value="Glyco_hydro_57/38_cen_sf"/>
</dbReference>
<evidence type="ECO:0000313" key="4">
    <source>
        <dbReference type="EMBL" id="ONM04362.1"/>
    </source>
</evidence>
<name>A0A1D6KNH0_MAIZE</name>
<dbReference type="Gene3D" id="1.20.1270.50">
    <property type="entry name" value="Glycoside hydrolase family 38, central domain"/>
    <property type="match status" value="1"/>
</dbReference>
<protein>
    <submittedName>
        <fullName evidence="4">NADPH--cytochrome P450 reductase 2</fullName>
    </submittedName>
</protein>
<dbReference type="InterPro" id="IPR027291">
    <property type="entry name" value="Glyco_hydro_38_N_sf"/>
</dbReference>
<dbReference type="EMBL" id="CM007647">
    <property type="protein sequence ID" value="ONM04362.1"/>
    <property type="molecule type" value="Genomic_DNA"/>
</dbReference>
<dbReference type="Pfam" id="PF09261">
    <property type="entry name" value="Alpha-mann_mid"/>
    <property type="match status" value="1"/>
</dbReference>
<evidence type="ECO:0000256" key="1">
    <source>
        <dbReference type="ARBA" id="ARBA00022801"/>
    </source>
</evidence>
<organism evidence="4">
    <name type="scientific">Zea mays</name>
    <name type="common">Maize</name>
    <dbReference type="NCBI Taxonomy" id="4577"/>
    <lineage>
        <taxon>Eukaryota</taxon>
        <taxon>Viridiplantae</taxon>
        <taxon>Streptophyta</taxon>
        <taxon>Embryophyta</taxon>
        <taxon>Tracheophyta</taxon>
        <taxon>Spermatophyta</taxon>
        <taxon>Magnoliopsida</taxon>
        <taxon>Liliopsida</taxon>
        <taxon>Poales</taxon>
        <taxon>Poaceae</taxon>
        <taxon>PACMAD clade</taxon>
        <taxon>Panicoideae</taxon>
        <taxon>Andropogonodae</taxon>
        <taxon>Andropogoneae</taxon>
        <taxon>Tripsacinae</taxon>
        <taxon>Zea</taxon>
    </lineage>
</organism>
<proteinExistence type="predicted"/>
<accession>A0A1D6KNH0</accession>
<evidence type="ECO:0000256" key="2">
    <source>
        <dbReference type="ARBA" id="ARBA00023295"/>
    </source>
</evidence>
<dbReference type="FunFam" id="1.20.1270.50:FF:000002">
    <property type="entry name" value="Alpha-mannosidase"/>
    <property type="match status" value="1"/>
</dbReference>
<reference evidence="4" key="1">
    <citation type="submission" date="2015-12" db="EMBL/GenBank/DDBJ databases">
        <title>Update maize B73 reference genome by single molecule sequencing technologies.</title>
        <authorList>
            <consortium name="Maize Genome Sequencing Project"/>
            <person name="Ware D."/>
        </authorList>
    </citation>
    <scope>NUCLEOTIDE SEQUENCE [LARGE SCALE GENOMIC DNA]</scope>
    <source>
        <tissue evidence="4">Seedling</tissue>
    </source>
</reference>
<dbReference type="SUPFAM" id="SSF88688">
    <property type="entry name" value="Families 57/38 glycoside transferase middle domain"/>
    <property type="match status" value="1"/>
</dbReference>